<evidence type="ECO:0000256" key="1">
    <source>
        <dbReference type="ARBA" id="ARBA00004651"/>
    </source>
</evidence>
<organism evidence="9 10">
    <name type="scientific">Microbacterium bovistercoris</name>
    <dbReference type="NCBI Taxonomy" id="2293570"/>
    <lineage>
        <taxon>Bacteria</taxon>
        <taxon>Bacillati</taxon>
        <taxon>Actinomycetota</taxon>
        <taxon>Actinomycetes</taxon>
        <taxon>Micrococcales</taxon>
        <taxon>Microbacteriaceae</taxon>
        <taxon>Microbacterium</taxon>
    </lineage>
</organism>
<keyword evidence="5 7" id="KW-0472">Membrane</keyword>
<dbReference type="EMBL" id="QUAB01000047">
    <property type="protein sequence ID" value="REJ04235.1"/>
    <property type="molecule type" value="Genomic_DNA"/>
</dbReference>
<evidence type="ECO:0000256" key="4">
    <source>
        <dbReference type="ARBA" id="ARBA00022989"/>
    </source>
</evidence>
<comment type="caution">
    <text evidence="9">The sequence shown here is derived from an EMBL/GenBank/DDBJ whole genome shotgun (WGS) entry which is preliminary data.</text>
</comment>
<feature type="region of interest" description="Disordered" evidence="6">
    <location>
        <begin position="66"/>
        <end position="93"/>
    </location>
</feature>
<evidence type="ECO:0000313" key="10">
    <source>
        <dbReference type="Proteomes" id="UP000262172"/>
    </source>
</evidence>
<keyword evidence="3 7" id="KW-0812">Transmembrane</keyword>
<keyword evidence="2" id="KW-1003">Cell membrane</keyword>
<keyword evidence="4 7" id="KW-1133">Transmembrane helix</keyword>
<reference evidence="9 10" key="1">
    <citation type="submission" date="2018-08" db="EMBL/GenBank/DDBJ databases">
        <title>Isolation, diversity and antifungal activity of Actinobacteria from cow dung.</title>
        <authorList>
            <person name="Ling L."/>
        </authorList>
    </citation>
    <scope>NUCLEOTIDE SEQUENCE [LARGE SCALE GENOMIC DNA]</scope>
    <source>
        <strain evidence="9 10">NEAU-LLE</strain>
    </source>
</reference>
<dbReference type="InterPro" id="IPR027379">
    <property type="entry name" value="CLS_N"/>
</dbReference>
<dbReference type="GO" id="GO:0005886">
    <property type="term" value="C:plasma membrane"/>
    <property type="evidence" value="ECO:0007669"/>
    <property type="project" value="UniProtKB-SubCell"/>
</dbReference>
<evidence type="ECO:0000259" key="8">
    <source>
        <dbReference type="Pfam" id="PF13396"/>
    </source>
</evidence>
<feature type="domain" description="Cardiolipin synthase N-terminal" evidence="8">
    <location>
        <begin position="10"/>
        <end position="55"/>
    </location>
</feature>
<dbReference type="Proteomes" id="UP000262172">
    <property type="component" value="Unassembled WGS sequence"/>
</dbReference>
<evidence type="ECO:0000256" key="2">
    <source>
        <dbReference type="ARBA" id="ARBA00022475"/>
    </source>
</evidence>
<dbReference type="Pfam" id="PF13396">
    <property type="entry name" value="PLDc_N"/>
    <property type="match status" value="1"/>
</dbReference>
<dbReference type="OrthoDB" id="3298527at2"/>
<feature type="transmembrane region" description="Helical" evidence="7">
    <location>
        <begin position="33"/>
        <end position="53"/>
    </location>
</feature>
<evidence type="ECO:0000256" key="3">
    <source>
        <dbReference type="ARBA" id="ARBA00022692"/>
    </source>
</evidence>
<dbReference type="RefSeq" id="WP_116243177.1">
    <property type="nucleotide sequence ID" value="NZ_QUAB01000047.1"/>
</dbReference>
<evidence type="ECO:0000313" key="9">
    <source>
        <dbReference type="EMBL" id="REJ04235.1"/>
    </source>
</evidence>
<evidence type="ECO:0000256" key="5">
    <source>
        <dbReference type="ARBA" id="ARBA00023136"/>
    </source>
</evidence>
<dbReference type="AlphaFoldDB" id="A0A371NRH2"/>
<sequence length="131" mass="14652">MPLFSILVIALTVVALIDIITRDDSQVKHMPKFVWLLLVVFLPLIGGILWFAVGREYPEGGIRLGRERRERPARREPSAPAAPVRPVDTRSTEQQIADLDREIEEWRLREEIAKRKKDGPAAGSGTGASEA</sequence>
<comment type="subcellular location">
    <subcellularLocation>
        <location evidence="1">Cell membrane</location>
        <topology evidence="1">Multi-pass membrane protein</topology>
    </subcellularLocation>
</comment>
<feature type="compositionally biased region" description="Basic and acidic residues" evidence="6">
    <location>
        <begin position="66"/>
        <end position="77"/>
    </location>
</feature>
<accession>A0A371NRH2</accession>
<evidence type="ECO:0000256" key="7">
    <source>
        <dbReference type="SAM" id="Phobius"/>
    </source>
</evidence>
<keyword evidence="10" id="KW-1185">Reference proteome</keyword>
<protein>
    <submittedName>
        <fullName evidence="9">PLDc_N domain-containing protein</fullName>
    </submittedName>
</protein>
<name>A0A371NRH2_9MICO</name>
<proteinExistence type="predicted"/>
<evidence type="ECO:0000256" key="6">
    <source>
        <dbReference type="SAM" id="MobiDB-lite"/>
    </source>
</evidence>
<gene>
    <name evidence="9" type="ORF">DY023_15130</name>
</gene>